<evidence type="ECO:0000313" key="3">
    <source>
        <dbReference type="Proteomes" id="UP000603865"/>
    </source>
</evidence>
<protein>
    <submittedName>
        <fullName evidence="2">Uncharacterized protein</fullName>
    </submittedName>
</protein>
<name>A0A918CJK5_9DEIO</name>
<keyword evidence="3" id="KW-1185">Reference proteome</keyword>
<feature type="region of interest" description="Disordered" evidence="1">
    <location>
        <begin position="1"/>
        <end position="36"/>
    </location>
</feature>
<organism evidence="2 3">
    <name type="scientific">Deinococcus ruber</name>
    <dbReference type="NCBI Taxonomy" id="1848197"/>
    <lineage>
        <taxon>Bacteria</taxon>
        <taxon>Thermotogati</taxon>
        <taxon>Deinococcota</taxon>
        <taxon>Deinococci</taxon>
        <taxon>Deinococcales</taxon>
        <taxon>Deinococcaceae</taxon>
        <taxon>Deinococcus</taxon>
    </lineage>
</organism>
<dbReference type="EMBL" id="BMQL01000038">
    <property type="protein sequence ID" value="GGR26432.1"/>
    <property type="molecule type" value="Genomic_DNA"/>
</dbReference>
<feature type="compositionally biased region" description="Polar residues" evidence="1">
    <location>
        <begin position="21"/>
        <end position="32"/>
    </location>
</feature>
<feature type="compositionally biased region" description="Basic and acidic residues" evidence="1">
    <location>
        <begin position="10"/>
        <end position="19"/>
    </location>
</feature>
<sequence length="95" mass="10702">MTLKNLKAASEARKEKADSSEAVQTHGQQKAAPSTAVKMLGARVPVSVHREFQTQIFKAQEQFHDLTTQRAIPALVRALRKSEVWRVFMAELKKD</sequence>
<evidence type="ECO:0000313" key="2">
    <source>
        <dbReference type="EMBL" id="GGR26432.1"/>
    </source>
</evidence>
<reference evidence="2" key="1">
    <citation type="journal article" date="2014" name="Int. J. Syst. Evol. Microbiol.">
        <title>Complete genome sequence of Corynebacterium casei LMG S-19264T (=DSM 44701T), isolated from a smear-ripened cheese.</title>
        <authorList>
            <consortium name="US DOE Joint Genome Institute (JGI-PGF)"/>
            <person name="Walter F."/>
            <person name="Albersmeier A."/>
            <person name="Kalinowski J."/>
            <person name="Ruckert C."/>
        </authorList>
    </citation>
    <scope>NUCLEOTIDE SEQUENCE</scope>
    <source>
        <strain evidence="2">JCM 31311</strain>
    </source>
</reference>
<comment type="caution">
    <text evidence="2">The sequence shown here is derived from an EMBL/GenBank/DDBJ whole genome shotgun (WGS) entry which is preliminary data.</text>
</comment>
<dbReference type="Proteomes" id="UP000603865">
    <property type="component" value="Unassembled WGS sequence"/>
</dbReference>
<dbReference type="AlphaFoldDB" id="A0A918CJK5"/>
<gene>
    <name evidence="2" type="ORF">GCM10008957_42480</name>
</gene>
<accession>A0A918CJK5</accession>
<proteinExistence type="predicted"/>
<evidence type="ECO:0000256" key="1">
    <source>
        <dbReference type="SAM" id="MobiDB-lite"/>
    </source>
</evidence>
<reference evidence="2" key="2">
    <citation type="submission" date="2020-09" db="EMBL/GenBank/DDBJ databases">
        <authorList>
            <person name="Sun Q."/>
            <person name="Ohkuma M."/>
        </authorList>
    </citation>
    <scope>NUCLEOTIDE SEQUENCE</scope>
    <source>
        <strain evidence="2">JCM 31311</strain>
    </source>
</reference>